<sequence>MTFNQPYYTREDIINILNMLQEHGRQSITDNSQFDDSLLTSFLNTIENIKEDFICAIPGKEVYL</sequence>
<organism evidence="1">
    <name type="scientific">Podoviridae sp. ctIKM86</name>
    <dbReference type="NCBI Taxonomy" id="2827729"/>
    <lineage>
        <taxon>Viruses</taxon>
        <taxon>Duplodnaviria</taxon>
        <taxon>Heunggongvirae</taxon>
        <taxon>Uroviricota</taxon>
        <taxon>Caudoviricetes</taxon>
    </lineage>
</organism>
<evidence type="ECO:0000313" key="1">
    <source>
        <dbReference type="EMBL" id="DAF52291.1"/>
    </source>
</evidence>
<accession>A0A8S5SNB1</accession>
<proteinExistence type="predicted"/>
<dbReference type="EMBL" id="BK032631">
    <property type="protein sequence ID" value="DAF52291.1"/>
    <property type="molecule type" value="Genomic_DNA"/>
</dbReference>
<protein>
    <submittedName>
        <fullName evidence="1">Uncharacterized protein</fullName>
    </submittedName>
</protein>
<reference evidence="1" key="1">
    <citation type="journal article" date="2021" name="Proc. Natl. Acad. Sci. U.S.A.">
        <title>A Catalog of Tens of Thousands of Viruses from Human Metagenomes Reveals Hidden Associations with Chronic Diseases.</title>
        <authorList>
            <person name="Tisza M.J."/>
            <person name="Buck C.B."/>
        </authorList>
    </citation>
    <scope>NUCLEOTIDE SEQUENCE</scope>
    <source>
        <strain evidence="1">CtIKM86</strain>
    </source>
</reference>
<name>A0A8S5SNB1_9CAUD</name>